<sequence>MFVTRFLGVRFGETVVSGSNSFLSFRSFFLLYSVLFCIVGYWGIFCFFVSICLLISNENSLLVFGFSACLCLCLPALFSSLFQRRFRERKVVLPNRLSGRFFIFLSMPLLFYSLFRYLNKFYLLSLRPQTERK</sequence>
<dbReference type="EMBL" id="VWCJ01000010">
    <property type="protein sequence ID" value="KAA4995326.1"/>
    <property type="molecule type" value="Genomic_DNA"/>
</dbReference>
<comment type="caution">
    <text evidence="2">The sequence shown here is derived from an EMBL/GenBank/DDBJ whole genome shotgun (WGS) entry which is preliminary data.</text>
</comment>
<dbReference type="AlphaFoldDB" id="A0A642EYZ3"/>
<feature type="transmembrane region" description="Helical" evidence="1">
    <location>
        <begin position="29"/>
        <end position="56"/>
    </location>
</feature>
<dbReference type="Proteomes" id="UP000460666">
    <property type="component" value="Unassembled WGS sequence"/>
</dbReference>
<feature type="transmembrane region" description="Helical" evidence="1">
    <location>
        <begin position="62"/>
        <end position="81"/>
    </location>
</feature>
<organism evidence="2 3">
    <name type="scientific">Bacteroides fragilis</name>
    <dbReference type="NCBI Taxonomy" id="817"/>
    <lineage>
        <taxon>Bacteria</taxon>
        <taxon>Pseudomonadati</taxon>
        <taxon>Bacteroidota</taxon>
        <taxon>Bacteroidia</taxon>
        <taxon>Bacteroidales</taxon>
        <taxon>Bacteroidaceae</taxon>
        <taxon>Bacteroides</taxon>
    </lineage>
</organism>
<evidence type="ECO:0000256" key="1">
    <source>
        <dbReference type="SAM" id="Phobius"/>
    </source>
</evidence>
<gene>
    <name evidence="2" type="ORF">F2Z89_14755</name>
</gene>
<keyword evidence="1" id="KW-0812">Transmembrane</keyword>
<evidence type="ECO:0000313" key="2">
    <source>
        <dbReference type="EMBL" id="KAA4995326.1"/>
    </source>
</evidence>
<evidence type="ECO:0000313" key="3">
    <source>
        <dbReference type="Proteomes" id="UP000460666"/>
    </source>
</evidence>
<accession>A0A642EYZ3</accession>
<keyword evidence="1" id="KW-0472">Membrane</keyword>
<reference evidence="2 3" key="1">
    <citation type="journal article" date="2019" name="Nat. Med.">
        <title>A library of human gut bacterial isolates paired with longitudinal multiomics data enables mechanistic microbiome research.</title>
        <authorList>
            <person name="Poyet M."/>
            <person name="Groussin M."/>
            <person name="Gibbons S.M."/>
            <person name="Avila-Pacheco J."/>
            <person name="Jiang X."/>
            <person name="Kearney S.M."/>
            <person name="Perrotta A.R."/>
            <person name="Berdy B."/>
            <person name="Zhao S."/>
            <person name="Lieberman T.D."/>
            <person name="Swanson P.K."/>
            <person name="Smith M."/>
            <person name="Roesemann S."/>
            <person name="Alexander J.E."/>
            <person name="Rich S.A."/>
            <person name="Livny J."/>
            <person name="Vlamakis H."/>
            <person name="Clish C."/>
            <person name="Bullock K."/>
            <person name="Deik A."/>
            <person name="Scott J."/>
            <person name="Pierce K.A."/>
            <person name="Xavier R.J."/>
            <person name="Alm E.J."/>
        </authorList>
    </citation>
    <scope>NUCLEOTIDE SEQUENCE [LARGE SCALE GENOMIC DNA]</scope>
    <source>
        <strain evidence="2 3">BIOML-A46</strain>
    </source>
</reference>
<evidence type="ECO:0008006" key="4">
    <source>
        <dbReference type="Google" id="ProtNLM"/>
    </source>
</evidence>
<keyword evidence="1" id="KW-1133">Transmembrane helix</keyword>
<name>A0A642EYZ3_BACFG</name>
<protein>
    <recommendedName>
        <fullName evidence="4">Transmembrane protein</fullName>
    </recommendedName>
</protein>
<feature type="transmembrane region" description="Helical" evidence="1">
    <location>
        <begin position="101"/>
        <end position="118"/>
    </location>
</feature>
<proteinExistence type="predicted"/>